<evidence type="ECO:0000313" key="4">
    <source>
        <dbReference type="EMBL" id="MCI4657844.1"/>
    </source>
</evidence>
<feature type="signal peptide" evidence="2">
    <location>
        <begin position="1"/>
        <end position="27"/>
    </location>
</feature>
<dbReference type="Gene3D" id="1.20.1260.10">
    <property type="match status" value="1"/>
</dbReference>
<dbReference type="InterPro" id="IPR012347">
    <property type="entry name" value="Ferritin-like"/>
</dbReference>
<accession>A0AA41QW94</accession>
<feature type="compositionally biased region" description="Gly residues" evidence="1">
    <location>
        <begin position="59"/>
        <end position="93"/>
    </location>
</feature>
<evidence type="ECO:0000256" key="1">
    <source>
        <dbReference type="SAM" id="MobiDB-lite"/>
    </source>
</evidence>
<keyword evidence="2" id="KW-0732">Signal</keyword>
<evidence type="ECO:0000313" key="5">
    <source>
        <dbReference type="Proteomes" id="UP001165341"/>
    </source>
</evidence>
<dbReference type="InterPro" id="IPR019243">
    <property type="entry name" value="DUF2202"/>
</dbReference>
<keyword evidence="5" id="KW-1185">Reference proteome</keyword>
<dbReference type="EMBL" id="JALGAR010000001">
    <property type="protein sequence ID" value="MCI4657844.1"/>
    <property type="molecule type" value="Genomic_DNA"/>
</dbReference>
<dbReference type="SUPFAM" id="SSF47240">
    <property type="entry name" value="Ferritin-like"/>
    <property type="match status" value="1"/>
</dbReference>
<proteinExistence type="predicted"/>
<feature type="region of interest" description="Disordered" evidence="1">
    <location>
        <begin position="31"/>
        <end position="93"/>
    </location>
</feature>
<organism evidence="4 5">
    <name type="scientific">Cryobacterium zhongshanensis</name>
    <dbReference type="NCBI Taxonomy" id="2928153"/>
    <lineage>
        <taxon>Bacteria</taxon>
        <taxon>Bacillati</taxon>
        <taxon>Actinomycetota</taxon>
        <taxon>Actinomycetes</taxon>
        <taxon>Micrococcales</taxon>
        <taxon>Microbacteriaceae</taxon>
        <taxon>Cryobacterium</taxon>
    </lineage>
</organism>
<comment type="caution">
    <text evidence="4">The sequence shown here is derived from an EMBL/GenBank/DDBJ whole genome shotgun (WGS) entry which is preliminary data.</text>
</comment>
<gene>
    <name evidence="4" type="ORF">MQH31_08490</name>
</gene>
<sequence>MRRRSIITTAIASGVVITALIATPSIAAMNRGGDAQGTGPTASSSQPSTHTGNMNRMGTGTGTVTGMGDGMGAGSGTGMQGGPRAGEGMGLGMGSGLADVASGTITDEQKASLTAMAAEEKLAHDLYVAFAEKYDTTVFSRIARSETMHLEAVRTLLERYSITDPTVGLEVGKFPTDASQKLYDTLLAQGSASLDTAREAARTVETTDIADLTTAKTGVTAPDVLAVYEHLLTASQHHLTAFGG</sequence>
<protein>
    <submittedName>
        <fullName evidence="4">DUF2202 domain-containing protein</fullName>
    </submittedName>
</protein>
<dbReference type="Pfam" id="PF09968">
    <property type="entry name" value="DUF2202"/>
    <property type="match status" value="1"/>
</dbReference>
<feature type="compositionally biased region" description="Low complexity" evidence="1">
    <location>
        <begin position="49"/>
        <end position="58"/>
    </location>
</feature>
<reference evidence="4" key="1">
    <citation type="submission" date="2022-03" db="EMBL/GenBank/DDBJ databases">
        <title>Cryobacterium sp. nov. strain ZS14-85, isolated from Antarctic soil.</title>
        <authorList>
            <person name="Li J."/>
            <person name="Niu G."/>
        </authorList>
    </citation>
    <scope>NUCLEOTIDE SEQUENCE</scope>
    <source>
        <strain evidence="4">ZS14-85</strain>
    </source>
</reference>
<dbReference type="InterPro" id="IPR009078">
    <property type="entry name" value="Ferritin-like_SF"/>
</dbReference>
<feature type="domain" description="DUF2202" evidence="3">
    <location>
        <begin position="112"/>
        <end position="242"/>
    </location>
</feature>
<dbReference type="AlphaFoldDB" id="A0AA41QW94"/>
<name>A0AA41QW94_9MICO</name>
<dbReference type="Proteomes" id="UP001165341">
    <property type="component" value="Unassembled WGS sequence"/>
</dbReference>
<dbReference type="RefSeq" id="WP_243011618.1">
    <property type="nucleotide sequence ID" value="NZ_JALGAR010000001.1"/>
</dbReference>
<evidence type="ECO:0000256" key="2">
    <source>
        <dbReference type="SAM" id="SignalP"/>
    </source>
</evidence>
<feature type="chain" id="PRO_5041337404" evidence="2">
    <location>
        <begin position="28"/>
        <end position="244"/>
    </location>
</feature>
<feature type="compositionally biased region" description="Polar residues" evidence="1">
    <location>
        <begin position="38"/>
        <end position="48"/>
    </location>
</feature>
<evidence type="ECO:0000259" key="3">
    <source>
        <dbReference type="Pfam" id="PF09968"/>
    </source>
</evidence>
<dbReference type="CDD" id="cd01048">
    <property type="entry name" value="Ferritin_like_AB2"/>
    <property type="match status" value="1"/>
</dbReference>